<dbReference type="EMBL" id="CYKH01001592">
    <property type="protein sequence ID" value="CUG87796.1"/>
    <property type="molecule type" value="Genomic_DNA"/>
</dbReference>
<feature type="region of interest" description="Disordered" evidence="1">
    <location>
        <begin position="1437"/>
        <end position="1472"/>
    </location>
</feature>
<dbReference type="InterPro" id="IPR045862">
    <property type="entry name" value="Trf4-like"/>
</dbReference>
<feature type="region of interest" description="Disordered" evidence="1">
    <location>
        <begin position="1378"/>
        <end position="1411"/>
    </location>
</feature>
<feature type="region of interest" description="Disordered" evidence="1">
    <location>
        <begin position="1"/>
        <end position="32"/>
    </location>
</feature>
<feature type="compositionally biased region" description="Polar residues" evidence="1">
    <location>
        <begin position="1"/>
        <end position="11"/>
    </location>
</feature>
<feature type="region of interest" description="Disordered" evidence="1">
    <location>
        <begin position="179"/>
        <end position="279"/>
    </location>
</feature>
<dbReference type="PANTHER" id="PTHR23092">
    <property type="entry name" value="POLY(A) RNA POLYMERASE"/>
    <property type="match status" value="1"/>
</dbReference>
<feature type="compositionally biased region" description="Pro residues" evidence="1">
    <location>
        <begin position="863"/>
        <end position="873"/>
    </location>
</feature>
<feature type="compositionally biased region" description="Low complexity" evidence="1">
    <location>
        <begin position="572"/>
        <end position="588"/>
    </location>
</feature>
<keyword evidence="3" id="KW-0808">Transferase</keyword>
<feature type="compositionally biased region" description="Basic residues" evidence="1">
    <location>
        <begin position="388"/>
        <end position="399"/>
    </location>
</feature>
<feature type="compositionally biased region" description="Polar residues" evidence="1">
    <location>
        <begin position="20"/>
        <end position="29"/>
    </location>
</feature>
<feature type="compositionally biased region" description="Basic residues" evidence="1">
    <location>
        <begin position="1037"/>
        <end position="1049"/>
    </location>
</feature>
<dbReference type="PANTHER" id="PTHR23092:SF47">
    <property type="entry name" value="POLYMERASE SIGMA, PUTATIVE-RELATED"/>
    <property type="match status" value="1"/>
</dbReference>
<feature type="domain" description="Polymerase nucleotidyl transferase" evidence="2">
    <location>
        <begin position="462"/>
        <end position="504"/>
    </location>
</feature>
<organism evidence="3 4">
    <name type="scientific">Bodo saltans</name>
    <name type="common">Flagellated protozoan</name>
    <dbReference type="NCBI Taxonomy" id="75058"/>
    <lineage>
        <taxon>Eukaryota</taxon>
        <taxon>Discoba</taxon>
        <taxon>Euglenozoa</taxon>
        <taxon>Kinetoplastea</taxon>
        <taxon>Metakinetoplastina</taxon>
        <taxon>Eubodonida</taxon>
        <taxon>Bodonidae</taxon>
        <taxon>Bodo</taxon>
    </lineage>
</organism>
<feature type="compositionally biased region" description="Polar residues" evidence="1">
    <location>
        <begin position="220"/>
        <end position="234"/>
    </location>
</feature>
<gene>
    <name evidence="3" type="ORF">BSAL_12055</name>
</gene>
<name>A0A0S4JCR1_BODSA</name>
<feature type="compositionally biased region" description="Polar residues" evidence="1">
    <location>
        <begin position="1457"/>
        <end position="1469"/>
    </location>
</feature>
<feature type="compositionally biased region" description="Low complexity" evidence="1">
    <location>
        <begin position="1499"/>
        <end position="1558"/>
    </location>
</feature>
<feature type="region of interest" description="Disordered" evidence="1">
    <location>
        <begin position="291"/>
        <end position="340"/>
    </location>
</feature>
<feature type="region of interest" description="Disordered" evidence="1">
    <location>
        <begin position="806"/>
        <end position="877"/>
    </location>
</feature>
<evidence type="ECO:0000259" key="2">
    <source>
        <dbReference type="Pfam" id="PF01909"/>
    </source>
</evidence>
<proteinExistence type="predicted"/>
<dbReference type="GO" id="GO:0031499">
    <property type="term" value="C:TRAMP complex"/>
    <property type="evidence" value="ECO:0007669"/>
    <property type="project" value="TreeGrafter"/>
</dbReference>
<evidence type="ECO:0000313" key="3">
    <source>
        <dbReference type="EMBL" id="CUG87796.1"/>
    </source>
</evidence>
<feature type="compositionally biased region" description="Low complexity" evidence="1">
    <location>
        <begin position="1050"/>
        <end position="1060"/>
    </location>
</feature>
<feature type="compositionally biased region" description="Low complexity" evidence="1">
    <location>
        <begin position="1021"/>
        <end position="1036"/>
    </location>
</feature>
<feature type="compositionally biased region" description="Polar residues" evidence="1">
    <location>
        <begin position="406"/>
        <end position="418"/>
    </location>
</feature>
<feature type="compositionally biased region" description="Polar residues" evidence="1">
    <location>
        <begin position="1619"/>
        <end position="1631"/>
    </location>
</feature>
<reference evidence="4" key="1">
    <citation type="submission" date="2015-09" db="EMBL/GenBank/DDBJ databases">
        <authorList>
            <consortium name="Pathogen Informatics"/>
        </authorList>
    </citation>
    <scope>NUCLEOTIDE SEQUENCE [LARGE SCALE GENOMIC DNA]</scope>
    <source>
        <strain evidence="4">Lake Konstanz</strain>
    </source>
</reference>
<dbReference type="Gene3D" id="1.10.1410.10">
    <property type="match status" value="1"/>
</dbReference>
<dbReference type="OMA" id="HANTHGN"/>
<feature type="region of interest" description="Disordered" evidence="1">
    <location>
        <begin position="1021"/>
        <end position="1134"/>
    </location>
</feature>
<protein>
    <submittedName>
        <fullName evidence="3">Nucleotidyl transferase, putative</fullName>
    </submittedName>
</protein>
<dbReference type="SUPFAM" id="SSF81301">
    <property type="entry name" value="Nucleotidyltransferase"/>
    <property type="match status" value="1"/>
</dbReference>
<feature type="region of interest" description="Disordered" evidence="1">
    <location>
        <begin position="552"/>
        <end position="601"/>
    </location>
</feature>
<dbReference type="Proteomes" id="UP000051952">
    <property type="component" value="Unassembled WGS sequence"/>
</dbReference>
<keyword evidence="4" id="KW-1185">Reference proteome</keyword>
<feature type="region of interest" description="Disordered" evidence="1">
    <location>
        <begin position="1499"/>
        <end position="1634"/>
    </location>
</feature>
<feature type="region of interest" description="Disordered" evidence="1">
    <location>
        <begin position="352"/>
        <end position="418"/>
    </location>
</feature>
<accession>A0A0S4JCR1</accession>
<feature type="compositionally biased region" description="Gly residues" evidence="1">
    <location>
        <begin position="1111"/>
        <end position="1125"/>
    </location>
</feature>
<dbReference type="SUPFAM" id="SSF81631">
    <property type="entry name" value="PAP/OAS1 substrate-binding domain"/>
    <property type="match status" value="1"/>
</dbReference>
<feature type="compositionally biased region" description="Low complexity" evidence="1">
    <location>
        <begin position="1595"/>
        <end position="1618"/>
    </location>
</feature>
<dbReference type="OrthoDB" id="273917at2759"/>
<dbReference type="GO" id="GO:0043634">
    <property type="term" value="P:polyadenylation-dependent ncRNA catabolic process"/>
    <property type="evidence" value="ECO:0007669"/>
    <property type="project" value="TreeGrafter"/>
</dbReference>
<feature type="compositionally biased region" description="Polar residues" evidence="1">
    <location>
        <begin position="357"/>
        <end position="366"/>
    </location>
</feature>
<dbReference type="InterPro" id="IPR002934">
    <property type="entry name" value="Polymerase_NTP_transf_dom"/>
</dbReference>
<feature type="compositionally biased region" description="Polar residues" evidence="1">
    <location>
        <begin position="182"/>
        <end position="194"/>
    </location>
</feature>
<sequence length="1681" mass="174316">MSSPAAHSHQQPHGGDTASHLGSQHQSDQGHIIREEQSATVRQLLPSSPQAPAMRYEGTPPRHPNVASVPPPLAVGVLTPPGAQVTLATPSRQLQSVGTQHDEQTYAQWFYTEVRPLTTSHATLPQVNVGGVIPPVSSKRRRSAHNGSMSAFVSGSTVVTDPNHHNLIKDFVVPAGYPNLQPMVSSQHPSTNDFTPDRRVSKPRRRRPDPSSEGADVSRDASSTCDSSAPTDCSDSTEGEEGAVFSEAEDSSLTSQGDVCHGGGAVEGDESHGHPQPPVLLAVNSEASELASLSSGADKPAASMSTSATTPTATLHGEEGSRSPSTSREGSLTRPRAVGEENQLQTIATVSAAPHQQAVQHSSQLGGNHPPPPHGSSYQHPAGDTRRGEHHSHNQHHQHHEGQPHANTHGNARQGGSSGPVNFVTNCLCPPSLAAELEAYALLRLQLRQDETRDRNRYISLIERVVQNVLGKRATVTVHGSFATGVALQSSDIDVLVRHYEPTQPLVAIERVSNALFALESYDIPDLSGNVVGTPAAGTPVTVPQHSTTEALASLPSPDFPSDPQRQRSEGSTTSPMMTPSSTPTTTSAPHLPPMGAGGGSLFDPSATMTRHGQILSVQTIVATRVPVVKVREILTGHRCDVSFGGGEHFPSMELTKSLLARHPSSRSLLLLLKYVVKKMQIGETEPGGITSFPLYLLAIHFYEHGLLTIHNIRHGGVMPSSLMTSPAMQPAVPSAAALPNITKSPQQQHDDVKRKLVQQTLQQALDSAAGSQGGSEGSQPHTAPQRIVDTIGSYLYGAEGTPQASTAASAAGAGADAAEHHDESDPLASTSQPPVSVLGEEMVSGGSTESGAPDVAPIPLSTSPPPPPPPTTTSPIATAVSVESSLSVGQVVLDFCIYYAYLFDYERHGIRFSLDGTSAVVEKPPQCNARGQHLHMTGPFDPRADITARMAHTREFQAMCGGIATILSGGTLTHLLTWVAPESLHDDLHAVYHYLQATMPHLYPAAAAAAAVAAASQHQAAVYSQHHQQQHYNSQQHRHHGGHRHHHPSSSSSSASAYHQGNGNSNASMNVLVGGGGGQQGRSSRGHHSTASHNTFGGPSYHQDPSAHIGAGGQPADGSGGGAPVGPNAAAARSSPHLVGLGYVNPYARSNTPVVQQHHNSTNNNGYPSGPTMAQHMASLQNGASSGPDAPPYASHGAAHHVHHQHAAPHPTHRMEQHIMYTTNMLRLLVTTGTMTTFPQAPPMQIPPLQSAGNTRAGQPMNSAASHQANTVASSAAGVSGMYVNALIGAGATAVQPASVSPGAPGAGTSYHLHHHQHHQHHHHHHLAFAAATPPPQQQQQGTFAQAVLPGYATAASAATQQPQQPVPTVLTTTQFPSVAQARRPSVTSNGAATTPRPSGPAAASTAAAIVSSSTTPPTVGVAAAPAQAAPAAVVVPAEASSSGDKDSQKQQSKSTPVILSSTPSTTPVDLKDIASAAPNSRQKKAKKAKAAAAEAATTVPSSAAPATASPATPAVAAPTQRAPKSTSGAPATSSSTATATATTGSTSAAIITAPAASKKKKKKPSAVEADAPAKSTTSEAPSTGSRRGGGGNDNSADAPQQQQQHQQAPVKQRQQQSTAVTAPPVSSTPIIPAIVASPPTQSLMTVNVTVNAASGNGAKYVPPFRRMQIEEQQRQGPSQ</sequence>
<dbReference type="Pfam" id="PF01909">
    <property type="entry name" value="NTP_transf_2"/>
    <property type="match status" value="1"/>
</dbReference>
<feature type="compositionally biased region" description="Low complexity" evidence="1">
    <location>
        <begin position="291"/>
        <end position="314"/>
    </location>
</feature>
<feature type="region of interest" description="Disordered" evidence="1">
    <location>
        <begin position="1183"/>
        <end position="1210"/>
    </location>
</feature>
<dbReference type="GO" id="GO:0003729">
    <property type="term" value="F:mRNA binding"/>
    <property type="evidence" value="ECO:0007669"/>
    <property type="project" value="TreeGrafter"/>
</dbReference>
<feature type="region of interest" description="Disordered" evidence="1">
    <location>
        <begin position="46"/>
        <end position="66"/>
    </location>
</feature>
<feature type="compositionally biased region" description="Low complexity" evidence="1">
    <location>
        <begin position="1392"/>
        <end position="1411"/>
    </location>
</feature>
<feature type="compositionally biased region" description="Low complexity" evidence="1">
    <location>
        <begin position="808"/>
        <end position="817"/>
    </location>
</feature>
<dbReference type="Gene3D" id="3.30.460.10">
    <property type="entry name" value="Beta Polymerase, domain 2"/>
    <property type="match status" value="1"/>
</dbReference>
<dbReference type="GO" id="GO:0031123">
    <property type="term" value="P:RNA 3'-end processing"/>
    <property type="evidence" value="ECO:0007669"/>
    <property type="project" value="TreeGrafter"/>
</dbReference>
<dbReference type="GO" id="GO:1990817">
    <property type="term" value="F:poly(A) RNA polymerase activity"/>
    <property type="evidence" value="ECO:0007669"/>
    <property type="project" value="InterPro"/>
</dbReference>
<feature type="compositionally biased region" description="Basic residues" evidence="1">
    <location>
        <begin position="1199"/>
        <end position="1208"/>
    </location>
</feature>
<dbReference type="InterPro" id="IPR043519">
    <property type="entry name" value="NT_sf"/>
</dbReference>
<dbReference type="GO" id="GO:0005730">
    <property type="term" value="C:nucleolus"/>
    <property type="evidence" value="ECO:0007669"/>
    <property type="project" value="TreeGrafter"/>
</dbReference>
<evidence type="ECO:0000313" key="4">
    <source>
        <dbReference type="Proteomes" id="UP000051952"/>
    </source>
</evidence>
<feature type="compositionally biased region" description="Polar residues" evidence="1">
    <location>
        <begin position="1576"/>
        <end position="1585"/>
    </location>
</feature>
<evidence type="ECO:0000256" key="1">
    <source>
        <dbReference type="SAM" id="MobiDB-lite"/>
    </source>
</evidence>
<feature type="region of interest" description="Disordered" evidence="1">
    <location>
        <begin position="766"/>
        <end position="785"/>
    </location>
</feature>